<evidence type="ECO:0000313" key="3">
    <source>
        <dbReference type="EMBL" id="ARN80166.1"/>
    </source>
</evidence>
<dbReference type="Gene3D" id="3.40.50.620">
    <property type="entry name" value="HUPs"/>
    <property type="match status" value="1"/>
</dbReference>
<accession>A0A1W6MRK2</accession>
<dbReference type="CDD" id="cd06259">
    <property type="entry name" value="YdcF-like"/>
    <property type="match status" value="1"/>
</dbReference>
<dbReference type="GO" id="GO:0043164">
    <property type="term" value="P:Gram-negative-bacterium-type cell wall biogenesis"/>
    <property type="evidence" value="ECO:0007669"/>
    <property type="project" value="TreeGrafter"/>
</dbReference>
<dbReference type="PANTHER" id="PTHR30336:SF4">
    <property type="entry name" value="ENVELOPE BIOGENESIS FACTOR ELYC"/>
    <property type="match status" value="1"/>
</dbReference>
<dbReference type="STRING" id="655015.B1812_02665"/>
<gene>
    <name evidence="3" type="ORF">B1812_02665</name>
</gene>
<feature type="transmembrane region" description="Helical" evidence="1">
    <location>
        <begin position="39"/>
        <end position="62"/>
    </location>
</feature>
<dbReference type="EMBL" id="CP019948">
    <property type="protein sequence ID" value="ARN80166.1"/>
    <property type="molecule type" value="Genomic_DNA"/>
</dbReference>
<dbReference type="RefSeq" id="WP_085770222.1">
    <property type="nucleotide sequence ID" value="NZ_AP027149.1"/>
</dbReference>
<dbReference type="Pfam" id="PF02698">
    <property type="entry name" value="DUF218"/>
    <property type="match status" value="1"/>
</dbReference>
<organism evidence="3 4">
    <name type="scientific">Methylocystis bryophila</name>
    <dbReference type="NCBI Taxonomy" id="655015"/>
    <lineage>
        <taxon>Bacteria</taxon>
        <taxon>Pseudomonadati</taxon>
        <taxon>Pseudomonadota</taxon>
        <taxon>Alphaproteobacteria</taxon>
        <taxon>Hyphomicrobiales</taxon>
        <taxon>Methylocystaceae</taxon>
        <taxon>Methylocystis</taxon>
    </lineage>
</organism>
<name>A0A1W6MRK2_9HYPH</name>
<reference evidence="3 4" key="1">
    <citation type="submission" date="2017-02" db="EMBL/GenBank/DDBJ databases">
        <authorList>
            <person name="Peterson S.W."/>
        </authorList>
    </citation>
    <scope>NUCLEOTIDE SEQUENCE [LARGE SCALE GENOMIC DNA]</scope>
    <source>
        <strain evidence="3 4">S285</strain>
    </source>
</reference>
<proteinExistence type="predicted"/>
<protein>
    <recommendedName>
        <fullName evidence="2">DUF218 domain-containing protein</fullName>
    </recommendedName>
</protein>
<dbReference type="GO" id="GO:0005886">
    <property type="term" value="C:plasma membrane"/>
    <property type="evidence" value="ECO:0007669"/>
    <property type="project" value="TreeGrafter"/>
</dbReference>
<evidence type="ECO:0000256" key="1">
    <source>
        <dbReference type="SAM" id="Phobius"/>
    </source>
</evidence>
<dbReference type="AlphaFoldDB" id="A0A1W6MRK2"/>
<dbReference type="Proteomes" id="UP000193978">
    <property type="component" value="Chromosome"/>
</dbReference>
<dbReference type="InterPro" id="IPR014729">
    <property type="entry name" value="Rossmann-like_a/b/a_fold"/>
</dbReference>
<keyword evidence="1" id="KW-0472">Membrane</keyword>
<dbReference type="InterPro" id="IPR051599">
    <property type="entry name" value="Cell_Envelope_Assoc"/>
</dbReference>
<feature type="transmembrane region" description="Helical" evidence="1">
    <location>
        <begin position="12"/>
        <end position="32"/>
    </location>
</feature>
<keyword evidence="4" id="KW-1185">Reference proteome</keyword>
<dbReference type="PANTHER" id="PTHR30336">
    <property type="entry name" value="INNER MEMBRANE PROTEIN, PROBABLE PERMEASE"/>
    <property type="match status" value="1"/>
</dbReference>
<dbReference type="OrthoDB" id="9809813at2"/>
<keyword evidence="1" id="KW-0812">Transmembrane</keyword>
<sequence>MFFVASKVLEFFFAPSHFVVFCVLVGAVLAFTRFRRFGAWLSLISALLLVLMGFGPLGSFLVGPLEARFPELGDDMEAPDGIIVLGGSVDEELSAERRHVVFTEAAQRLTAPIELKRRFPKARLVFTGGSGLLASSGATEADAVRRFWRAIGLDQDDVIYEDRSRNTFENAEFTKALVQPKPGERWLLVSSASHMPRSMGIFRKAGFPVIAFPVDFHTTGNVWRPRIPHSTSRGMGLTDMAAHEWIGLVISRLTGKSDALLPGS</sequence>
<dbReference type="InterPro" id="IPR003848">
    <property type="entry name" value="DUF218"/>
</dbReference>
<dbReference type="GO" id="GO:0000270">
    <property type="term" value="P:peptidoglycan metabolic process"/>
    <property type="evidence" value="ECO:0007669"/>
    <property type="project" value="TreeGrafter"/>
</dbReference>
<keyword evidence="1" id="KW-1133">Transmembrane helix</keyword>
<evidence type="ECO:0000313" key="4">
    <source>
        <dbReference type="Proteomes" id="UP000193978"/>
    </source>
</evidence>
<dbReference type="KEGG" id="mbry:B1812_02665"/>
<evidence type="ECO:0000259" key="2">
    <source>
        <dbReference type="Pfam" id="PF02698"/>
    </source>
</evidence>
<feature type="domain" description="DUF218" evidence="2">
    <location>
        <begin position="80"/>
        <end position="247"/>
    </location>
</feature>